<proteinExistence type="predicted"/>
<keyword evidence="2" id="KW-1185">Reference proteome</keyword>
<organism evidence="1 2">
    <name type="scientific">Filimonas lacunae</name>
    <dbReference type="NCBI Taxonomy" id="477680"/>
    <lineage>
        <taxon>Bacteria</taxon>
        <taxon>Pseudomonadati</taxon>
        <taxon>Bacteroidota</taxon>
        <taxon>Chitinophagia</taxon>
        <taxon>Chitinophagales</taxon>
        <taxon>Chitinophagaceae</taxon>
        <taxon>Filimonas</taxon>
    </lineage>
</organism>
<name>A0A1N7LN65_9BACT</name>
<sequence length="130" mass="14525">MKSPQKPFYHRKLIVLLCLCFMITITARSQVKIKATEAMQYIGKQVTVCDSVYGIKFLDKAKAQPTFLNIGAAYPKSPFTIVIFGSSRPNFSVTPEKLYTGKKICVTGTLQEYNGKAEVVVTKPEEIVIQ</sequence>
<gene>
    <name evidence="1" type="ORF">SAMN05421788_1011000</name>
</gene>
<dbReference type="EMBL" id="FTOR01000001">
    <property type="protein sequence ID" value="SIS75266.1"/>
    <property type="molecule type" value="Genomic_DNA"/>
</dbReference>
<protein>
    <recommendedName>
        <fullName evidence="3">DNA-binding protein</fullName>
    </recommendedName>
</protein>
<dbReference type="AlphaFoldDB" id="A0A1N7LN65"/>
<evidence type="ECO:0000313" key="2">
    <source>
        <dbReference type="Proteomes" id="UP000186917"/>
    </source>
</evidence>
<dbReference type="STRING" id="477680.SAMN05421788_1011000"/>
<dbReference type="Proteomes" id="UP000186917">
    <property type="component" value="Unassembled WGS sequence"/>
</dbReference>
<reference evidence="2" key="1">
    <citation type="submission" date="2017-01" db="EMBL/GenBank/DDBJ databases">
        <authorList>
            <person name="Varghese N."/>
            <person name="Submissions S."/>
        </authorList>
    </citation>
    <scope>NUCLEOTIDE SEQUENCE [LARGE SCALE GENOMIC DNA]</scope>
    <source>
        <strain evidence="2">DSM 21054</strain>
    </source>
</reference>
<evidence type="ECO:0008006" key="3">
    <source>
        <dbReference type="Google" id="ProtNLM"/>
    </source>
</evidence>
<accession>A0A1N7LN65</accession>
<evidence type="ECO:0000313" key="1">
    <source>
        <dbReference type="EMBL" id="SIS75266.1"/>
    </source>
</evidence>